<dbReference type="PIRSF" id="PIRSF004749">
    <property type="entry name" value="Pep_def"/>
    <property type="match status" value="1"/>
</dbReference>
<dbReference type="InterPro" id="IPR036821">
    <property type="entry name" value="Peptide_deformylase_sf"/>
</dbReference>
<dbReference type="HAMAP" id="MF_00163">
    <property type="entry name" value="Pep_deformylase"/>
    <property type="match status" value="1"/>
</dbReference>
<dbReference type="Gene3D" id="3.90.45.10">
    <property type="entry name" value="Peptide deformylase"/>
    <property type="match status" value="1"/>
</dbReference>
<keyword evidence="2 4" id="KW-0479">Metal-binding</keyword>
<sequence length="184" mass="21168">MILPIYIYGHPVLRKMCDPITQDYPELDSLIKNMFETMYHANGVGLAAPQVGKPIRLFVVDASPFAEEEPELGGFKKVFINAQITDRTGEEWSMDEGCLSIPGLTAPVVREDEITITYRDENWEEHTDTFKGYAARIIQHEYDHIEGVLFPERCAPLRRRMLNNKLKKISKGVFEKNYKYVLGK</sequence>
<evidence type="ECO:0000256" key="1">
    <source>
        <dbReference type="ARBA" id="ARBA00010759"/>
    </source>
</evidence>
<dbReference type="Proteomes" id="UP000251835">
    <property type="component" value="Unassembled WGS sequence"/>
</dbReference>
<dbReference type="PRINTS" id="PR01576">
    <property type="entry name" value="PDEFORMYLASE"/>
</dbReference>
<evidence type="ECO:0000256" key="3">
    <source>
        <dbReference type="ARBA" id="ARBA00022801"/>
    </source>
</evidence>
<evidence type="ECO:0000256" key="4">
    <source>
        <dbReference type="HAMAP-Rule" id="MF_00163"/>
    </source>
</evidence>
<dbReference type="EMBL" id="QENZ01000004">
    <property type="protein sequence ID" value="PVX50732.1"/>
    <property type="molecule type" value="Genomic_DNA"/>
</dbReference>
<name>A0A7L4UQ70_BALHA</name>
<evidence type="ECO:0000313" key="5">
    <source>
        <dbReference type="EMBL" id="PVX50732.1"/>
    </source>
</evidence>
<dbReference type="NCBIfam" id="NF001159">
    <property type="entry name" value="PRK00150.1-3"/>
    <property type="match status" value="1"/>
</dbReference>
<dbReference type="PANTHER" id="PTHR10458:SF22">
    <property type="entry name" value="PEPTIDE DEFORMYLASE"/>
    <property type="match status" value="1"/>
</dbReference>
<dbReference type="NCBIfam" id="TIGR00079">
    <property type="entry name" value="pept_deformyl"/>
    <property type="match status" value="1"/>
</dbReference>
<dbReference type="Pfam" id="PF01327">
    <property type="entry name" value="Pep_deformylase"/>
    <property type="match status" value="1"/>
</dbReference>
<comment type="function">
    <text evidence="4">Removes the formyl group from the N-terminal Met of newly synthesized proteins. Requires at least a dipeptide for an efficient rate of reaction. N-terminal L-methionine is a prerequisite for activity but the enzyme has broad specificity at other positions.</text>
</comment>
<dbReference type="EC" id="3.5.1.88" evidence="4"/>
<evidence type="ECO:0000256" key="2">
    <source>
        <dbReference type="ARBA" id="ARBA00022723"/>
    </source>
</evidence>
<gene>
    <name evidence="4" type="primary">def</name>
    <name evidence="5" type="ORF">C7377_1046</name>
</gene>
<dbReference type="GO" id="GO:0006412">
    <property type="term" value="P:translation"/>
    <property type="evidence" value="ECO:0007669"/>
    <property type="project" value="UniProtKB-UniRule"/>
</dbReference>
<feature type="active site" evidence="4">
    <location>
        <position position="141"/>
    </location>
</feature>
<organism evidence="5 6">
    <name type="scientific">Balneicella halophila</name>
    <dbReference type="NCBI Taxonomy" id="1537566"/>
    <lineage>
        <taxon>Bacteria</taxon>
        <taxon>Pseudomonadati</taxon>
        <taxon>Bacteroidota</taxon>
        <taxon>Bacteroidia</taxon>
        <taxon>Bacteroidales</taxon>
        <taxon>Balneicellaceae</taxon>
        <taxon>Balneicella</taxon>
    </lineage>
</organism>
<dbReference type="SUPFAM" id="SSF56420">
    <property type="entry name" value="Peptide deformylase"/>
    <property type="match status" value="1"/>
</dbReference>
<proteinExistence type="inferred from homology"/>
<dbReference type="GO" id="GO:0042586">
    <property type="term" value="F:peptide deformylase activity"/>
    <property type="evidence" value="ECO:0007669"/>
    <property type="project" value="UniProtKB-UniRule"/>
</dbReference>
<dbReference type="RefSeq" id="WP_116496289.1">
    <property type="nucleotide sequence ID" value="NZ_QENZ01000004.1"/>
</dbReference>
<dbReference type="OrthoDB" id="9784988at2"/>
<dbReference type="InterPro" id="IPR023635">
    <property type="entry name" value="Peptide_deformylase"/>
</dbReference>
<dbReference type="CDD" id="cd00487">
    <property type="entry name" value="Pep_deformylase"/>
    <property type="match status" value="1"/>
</dbReference>
<comment type="similarity">
    <text evidence="1 4">Belongs to the polypeptide deformylase family.</text>
</comment>
<comment type="catalytic activity">
    <reaction evidence="4">
        <text>N-terminal N-formyl-L-methionyl-[peptide] + H2O = N-terminal L-methionyl-[peptide] + formate</text>
        <dbReference type="Rhea" id="RHEA:24420"/>
        <dbReference type="Rhea" id="RHEA-COMP:10639"/>
        <dbReference type="Rhea" id="RHEA-COMP:10640"/>
        <dbReference type="ChEBI" id="CHEBI:15377"/>
        <dbReference type="ChEBI" id="CHEBI:15740"/>
        <dbReference type="ChEBI" id="CHEBI:49298"/>
        <dbReference type="ChEBI" id="CHEBI:64731"/>
        <dbReference type="EC" id="3.5.1.88"/>
    </reaction>
</comment>
<accession>A0A7L4UQ70</accession>
<dbReference type="AlphaFoldDB" id="A0A7L4UQ70"/>
<evidence type="ECO:0000313" key="6">
    <source>
        <dbReference type="Proteomes" id="UP000251835"/>
    </source>
</evidence>
<feature type="binding site" evidence="4">
    <location>
        <position position="98"/>
    </location>
    <ligand>
        <name>Fe cation</name>
        <dbReference type="ChEBI" id="CHEBI:24875"/>
    </ligand>
</feature>
<dbReference type="PANTHER" id="PTHR10458">
    <property type="entry name" value="PEPTIDE DEFORMYLASE"/>
    <property type="match status" value="1"/>
</dbReference>
<comment type="cofactor">
    <cofactor evidence="4">
        <name>Fe(2+)</name>
        <dbReference type="ChEBI" id="CHEBI:29033"/>
    </cofactor>
    <text evidence="4">Binds 1 Fe(2+) ion.</text>
</comment>
<keyword evidence="4" id="KW-0648">Protein biosynthesis</keyword>
<reference evidence="5 6" key="1">
    <citation type="submission" date="2018-05" db="EMBL/GenBank/DDBJ databases">
        <title>Genomic Encyclopedia of Type Strains, Phase IV (KMG-IV): sequencing the most valuable type-strain genomes for metagenomic binning, comparative biology and taxonomic classification.</title>
        <authorList>
            <person name="Goeker M."/>
        </authorList>
    </citation>
    <scope>NUCLEOTIDE SEQUENCE [LARGE SCALE GENOMIC DNA]</scope>
    <source>
        <strain evidence="5 6">DSM 28579</strain>
    </source>
</reference>
<keyword evidence="6" id="KW-1185">Reference proteome</keyword>
<keyword evidence="3 4" id="KW-0378">Hydrolase</keyword>
<feature type="binding site" evidence="4">
    <location>
        <position position="144"/>
    </location>
    <ligand>
        <name>Fe cation</name>
        <dbReference type="ChEBI" id="CHEBI:24875"/>
    </ligand>
</feature>
<protein>
    <recommendedName>
        <fullName evidence="4">Peptide deformylase</fullName>
        <shortName evidence="4">PDF</shortName>
        <ecNumber evidence="4">3.5.1.88</ecNumber>
    </recommendedName>
    <alternativeName>
        <fullName evidence="4">Polypeptide deformylase</fullName>
    </alternativeName>
</protein>
<feature type="binding site" evidence="4">
    <location>
        <position position="140"/>
    </location>
    <ligand>
        <name>Fe cation</name>
        <dbReference type="ChEBI" id="CHEBI:24875"/>
    </ligand>
</feature>
<keyword evidence="4" id="KW-0408">Iron</keyword>
<comment type="caution">
    <text evidence="5">The sequence shown here is derived from an EMBL/GenBank/DDBJ whole genome shotgun (WGS) entry which is preliminary data.</text>
</comment>
<dbReference type="GO" id="GO:0046872">
    <property type="term" value="F:metal ion binding"/>
    <property type="evidence" value="ECO:0007669"/>
    <property type="project" value="UniProtKB-KW"/>
</dbReference>